<dbReference type="InterPro" id="IPR012340">
    <property type="entry name" value="NA-bd_OB-fold"/>
</dbReference>
<dbReference type="SUPFAM" id="SSF50249">
    <property type="entry name" value="Nucleic acid-binding proteins"/>
    <property type="match status" value="1"/>
</dbReference>
<dbReference type="InterPro" id="IPR003717">
    <property type="entry name" value="RecO"/>
</dbReference>
<evidence type="ECO:0000256" key="2">
    <source>
        <dbReference type="ARBA" id="ARBA00007452"/>
    </source>
</evidence>
<evidence type="ECO:0000256" key="5">
    <source>
        <dbReference type="ARBA" id="ARBA00023172"/>
    </source>
</evidence>
<feature type="domain" description="DNA replication/recombination mediator RecO N-terminal" evidence="9">
    <location>
        <begin position="2"/>
        <end position="69"/>
    </location>
</feature>
<dbReference type="AlphaFoldDB" id="A0A6S6T557"/>
<proteinExistence type="inferred from homology"/>
<dbReference type="PANTHER" id="PTHR33991">
    <property type="entry name" value="DNA REPAIR PROTEIN RECO"/>
    <property type="match status" value="1"/>
</dbReference>
<organism evidence="10">
    <name type="scientific">uncultured Thiotrichaceae bacterium</name>
    <dbReference type="NCBI Taxonomy" id="298394"/>
    <lineage>
        <taxon>Bacteria</taxon>
        <taxon>Pseudomonadati</taxon>
        <taxon>Pseudomonadota</taxon>
        <taxon>Gammaproteobacteria</taxon>
        <taxon>Thiotrichales</taxon>
        <taxon>Thiotrichaceae</taxon>
        <taxon>environmental samples</taxon>
    </lineage>
</organism>
<comment type="function">
    <text evidence="1 8">Involved in DNA repair and RecF pathway recombination.</text>
</comment>
<keyword evidence="5 8" id="KW-0233">DNA recombination</keyword>
<dbReference type="HAMAP" id="MF_00201">
    <property type="entry name" value="RecO"/>
    <property type="match status" value="1"/>
</dbReference>
<gene>
    <name evidence="8" type="primary">recO</name>
    <name evidence="10" type="ORF">HELGO_WM16762</name>
</gene>
<protein>
    <recommendedName>
        <fullName evidence="3 8">DNA repair protein RecO</fullName>
    </recommendedName>
    <alternativeName>
        <fullName evidence="7 8">Recombination protein O</fullName>
    </alternativeName>
</protein>
<dbReference type="GO" id="GO:0006310">
    <property type="term" value="P:DNA recombination"/>
    <property type="evidence" value="ECO:0007669"/>
    <property type="project" value="UniProtKB-UniRule"/>
</dbReference>
<evidence type="ECO:0000313" key="10">
    <source>
        <dbReference type="EMBL" id="CAA6815901.1"/>
    </source>
</evidence>
<dbReference type="NCBIfam" id="TIGR00613">
    <property type="entry name" value="reco"/>
    <property type="match status" value="1"/>
</dbReference>
<dbReference type="InterPro" id="IPR022572">
    <property type="entry name" value="DNA_rep/recomb_RecO_N"/>
</dbReference>
<evidence type="ECO:0000256" key="1">
    <source>
        <dbReference type="ARBA" id="ARBA00003065"/>
    </source>
</evidence>
<evidence type="ECO:0000256" key="7">
    <source>
        <dbReference type="ARBA" id="ARBA00033409"/>
    </source>
</evidence>
<name>A0A6S6T557_9GAMM</name>
<dbReference type="GO" id="GO:0006302">
    <property type="term" value="P:double-strand break repair"/>
    <property type="evidence" value="ECO:0007669"/>
    <property type="project" value="TreeGrafter"/>
</dbReference>
<dbReference type="EMBL" id="CACVAY010000073">
    <property type="protein sequence ID" value="CAA6815901.1"/>
    <property type="molecule type" value="Genomic_DNA"/>
</dbReference>
<evidence type="ECO:0000256" key="6">
    <source>
        <dbReference type="ARBA" id="ARBA00023204"/>
    </source>
</evidence>
<dbReference type="InterPro" id="IPR042242">
    <property type="entry name" value="RecO_C"/>
</dbReference>
<dbReference type="Pfam" id="PF11967">
    <property type="entry name" value="RecO_N"/>
    <property type="match status" value="1"/>
</dbReference>
<dbReference type="Gene3D" id="1.20.1440.120">
    <property type="entry name" value="Recombination protein O, C-terminal domain"/>
    <property type="match status" value="1"/>
</dbReference>
<evidence type="ECO:0000256" key="3">
    <source>
        <dbReference type="ARBA" id="ARBA00021310"/>
    </source>
</evidence>
<comment type="similarity">
    <text evidence="2 8">Belongs to the RecO family.</text>
</comment>
<evidence type="ECO:0000256" key="8">
    <source>
        <dbReference type="HAMAP-Rule" id="MF_00201"/>
    </source>
</evidence>
<reference evidence="10" key="1">
    <citation type="submission" date="2020-01" db="EMBL/GenBank/DDBJ databases">
        <authorList>
            <person name="Meier V. D."/>
            <person name="Meier V D."/>
        </authorList>
    </citation>
    <scope>NUCLEOTIDE SEQUENCE</scope>
    <source>
        <strain evidence="10">HLG_WM_MAG_07</strain>
    </source>
</reference>
<dbReference type="Gene3D" id="2.40.50.140">
    <property type="entry name" value="Nucleic acid-binding proteins"/>
    <property type="match status" value="1"/>
</dbReference>
<dbReference type="GO" id="GO:0043590">
    <property type="term" value="C:bacterial nucleoid"/>
    <property type="evidence" value="ECO:0007669"/>
    <property type="project" value="TreeGrafter"/>
</dbReference>
<evidence type="ECO:0000256" key="4">
    <source>
        <dbReference type="ARBA" id="ARBA00022763"/>
    </source>
</evidence>
<keyword evidence="4 8" id="KW-0227">DNA damage</keyword>
<keyword evidence="6 8" id="KW-0234">DNA repair</keyword>
<accession>A0A6S6T557</accession>
<dbReference type="PANTHER" id="PTHR33991:SF1">
    <property type="entry name" value="DNA REPAIR PROTEIN RECO"/>
    <property type="match status" value="1"/>
</dbReference>
<sequence>MQRAFILNRRPYRENSLLVDLFTEESGKITSVVRVAKKRGKIIQGSLEPFRLVLCEWKGRGNVMTMTSLEESARYPVLPKNLGKAFYINELFVKLLPAQAPMSPLFSLYHKILLKLCDEIEASTFMYGELKILHLLGHPVCALAAQHPPQPRCYYSQSQGFIDGQDQYDAIPVSASLFVKLAEKGKLTGENERECREFLNQLFDRLLEGKVLHSRRLAFV</sequence>
<evidence type="ECO:0000259" key="9">
    <source>
        <dbReference type="Pfam" id="PF11967"/>
    </source>
</evidence>